<dbReference type="InterPro" id="IPR038690">
    <property type="entry name" value="NusG_2_sf"/>
</dbReference>
<dbReference type="EMBL" id="CP048268">
    <property type="protein sequence ID" value="QYN51940.1"/>
    <property type="molecule type" value="Genomic_DNA"/>
</dbReference>
<organism evidence="1 2">
    <name type="scientific">Lactobacillus panisapium</name>
    <dbReference type="NCBI Taxonomy" id="2012495"/>
    <lineage>
        <taxon>Bacteria</taxon>
        <taxon>Bacillati</taxon>
        <taxon>Bacillota</taxon>
        <taxon>Bacilli</taxon>
        <taxon>Lactobacillales</taxon>
        <taxon>Lactobacillaceae</taxon>
        <taxon>Lactobacillus</taxon>
    </lineage>
</organism>
<gene>
    <name evidence="1" type="ORF">GYM71_00205</name>
</gene>
<evidence type="ECO:0000313" key="1">
    <source>
        <dbReference type="EMBL" id="QYN51940.1"/>
    </source>
</evidence>
<keyword evidence="2" id="KW-1185">Reference proteome</keyword>
<reference evidence="1 2" key="1">
    <citation type="submission" date="2020-01" db="EMBL/GenBank/DDBJ databases">
        <title>Vast differences in strain-level diversity in the gut microbiota of two closely related honey bee species.</title>
        <authorList>
            <person name="Ellegaard K.M."/>
            <person name="Suenami S."/>
            <person name="Miyazaki R."/>
            <person name="Engel P."/>
        </authorList>
    </citation>
    <scope>NUCLEOTIDE SEQUENCE [LARGE SCALE GENOMIC DNA]</scope>
    <source>
        <strain evidence="1 2">ESL0416</strain>
    </source>
</reference>
<dbReference type="Proteomes" id="UP000826550">
    <property type="component" value="Chromosome"/>
</dbReference>
<name>A0ABX8W2P6_9LACO</name>
<evidence type="ECO:0000313" key="2">
    <source>
        <dbReference type="Proteomes" id="UP000826550"/>
    </source>
</evidence>
<accession>A0ABX8W2P6</accession>
<dbReference type="Gene3D" id="2.60.320.10">
    <property type="entry name" value="N-utilization substance G protein NusG, insert domain"/>
    <property type="match status" value="1"/>
</dbReference>
<sequence>MNKRRFIKLHVGILTATLLSLGGISSVVVAKNKPIYEKHVFRTPAYGVANFHTSYSGKTHKITFSGTASGFRDLVIKYDGKVVKEFKLKKADRHFKTTIPFKGYKTFKIHDGNGHMLKDISAAQYATKKPRINSYYQTNEHLKIELSGKKGDIVTIWKNGKAVKRKRITDKFGTIITVPNTLFEDNSKITVTRHTIGKKTSKGVKINKSKDNSISIDK</sequence>
<proteinExistence type="predicted"/>
<protein>
    <submittedName>
        <fullName evidence="1">Uncharacterized protein</fullName>
    </submittedName>
</protein>
<dbReference type="RefSeq" id="WP_220220447.1">
    <property type="nucleotide sequence ID" value="NZ_CP048268.1"/>
</dbReference>